<dbReference type="RefSeq" id="XP_029229176.1">
    <property type="nucleotide sequence ID" value="XM_029370720.1"/>
</dbReference>
<feature type="region of interest" description="Disordered" evidence="1">
    <location>
        <begin position="664"/>
        <end position="690"/>
    </location>
</feature>
<dbReference type="AlphaFoldDB" id="A0A3R7PAJ5"/>
<evidence type="ECO:0000313" key="2">
    <source>
        <dbReference type="EMBL" id="RNF20347.1"/>
    </source>
</evidence>
<feature type="compositionally biased region" description="Acidic residues" evidence="1">
    <location>
        <begin position="1"/>
        <end position="16"/>
    </location>
</feature>
<organism evidence="2 3">
    <name type="scientific">Trypanosoma conorhini</name>
    <dbReference type="NCBI Taxonomy" id="83891"/>
    <lineage>
        <taxon>Eukaryota</taxon>
        <taxon>Discoba</taxon>
        <taxon>Euglenozoa</taxon>
        <taxon>Kinetoplastea</taxon>
        <taxon>Metakinetoplastina</taxon>
        <taxon>Trypanosomatida</taxon>
        <taxon>Trypanosomatidae</taxon>
        <taxon>Trypanosoma</taxon>
    </lineage>
</organism>
<dbReference type="InterPro" id="IPR027417">
    <property type="entry name" value="P-loop_NTPase"/>
</dbReference>
<proteinExistence type="predicted"/>
<feature type="region of interest" description="Disordered" evidence="1">
    <location>
        <begin position="1"/>
        <end position="36"/>
    </location>
</feature>
<feature type="compositionally biased region" description="Low complexity" evidence="1">
    <location>
        <begin position="18"/>
        <end position="36"/>
    </location>
</feature>
<sequence>METEEPTGEATAEPDEPPNATTSSIGDSAGSTSSGTHAASATIANVCCTGPSQRVALRLMAFSDFVIPVGPFLDIDVTVPFLVVLPPQGESLAREAGQGVAGAAVLDAAEPASSFGVPPERFLTWHEMRRTLALCGVKRHHCQDALRKLWAYLLLLCYGAAAGRGACGRWQAPPLPDPGAGANGGVVGDFAALVRYDALHGVLRSLRRRGGGVDRRHTVDFAEFASAAAASASRETLAGTAQAAAPAAGRYTLVVAKHTFDRCIAGLLSRELRGQRLTVTPLPRWTVAQAIVQDRRPLVVFCGGTSGCGKSTLSSLITTNVCFHTLLSTDTVRQSLRRTLRREEYPELFVSTYEAHRAKEGGGGPAAAATGAGTSETETVDPHPVIAAYEKQCEVVLRALDAVLEKFIRRGQAVVVEGVHLLAAYMHRKSAELRARGVLCVPFLVCIAKEQRHVERFCTRAKCMALSPERNKYVSQFRHIRLIQQHLLDQAHALQIRVINNTNLDRSLMEVHTHLLDCIDHGVATAWDRKRTVAVGGSDAAGAADACAGAAPAEAAAAAAEPCGGGDRRHYPFADPSISGKRMLALLLKWRSEKQKRRANDAAASGGFPLATSILASTKRAQSAELLTPFRLRLLCNYSCLGDARGGSPTRACGGDVTSPGACGPATGAGAARRPRHGSPPMPLRLPFPLPQRGFFLRRPEQGTAAHAEPRRGLPLRTLAAAEESPSFAAAGQRRKAFRSASADAAGEAVDDVRARPRGNKQRGSLPRWWNTPAGNEAAAEEEEEEERGEGSCCELPSLMGS</sequence>
<comment type="caution">
    <text evidence="2">The sequence shown here is derived from an EMBL/GenBank/DDBJ whole genome shotgun (WGS) entry which is preliminary data.</text>
</comment>
<protein>
    <recommendedName>
        <fullName evidence="4">Zeta toxin domain-containing protein</fullName>
    </recommendedName>
</protein>
<dbReference type="PANTHER" id="PTHR33477:SF3">
    <property type="entry name" value="P-LOOP NTPASE DOMAIN-CONTAINING PROTEIN LPA1 HOMOLOG 1"/>
    <property type="match status" value="1"/>
</dbReference>
<evidence type="ECO:0000256" key="1">
    <source>
        <dbReference type="SAM" id="MobiDB-lite"/>
    </source>
</evidence>
<dbReference type="GeneID" id="40317414"/>
<reference evidence="2 3" key="1">
    <citation type="journal article" date="2018" name="BMC Genomics">
        <title>Genomic comparison of Trypanosoma conorhini and Trypanosoma rangeli to Trypanosoma cruzi strains of high and low virulence.</title>
        <authorList>
            <person name="Bradwell K.R."/>
            <person name="Koparde V.N."/>
            <person name="Matveyev A.V."/>
            <person name="Serrano M.G."/>
            <person name="Alves J.M."/>
            <person name="Parikh H."/>
            <person name="Huang B."/>
            <person name="Lee V."/>
            <person name="Espinosa-Alvarez O."/>
            <person name="Ortiz P.A."/>
            <person name="Costa-Martins A.G."/>
            <person name="Teixeira M.M."/>
            <person name="Buck G.A."/>
        </authorList>
    </citation>
    <scope>NUCLEOTIDE SEQUENCE [LARGE SCALE GENOMIC DNA]</scope>
    <source>
        <strain evidence="2 3">025E</strain>
    </source>
</reference>
<dbReference type="Gene3D" id="3.40.50.300">
    <property type="entry name" value="P-loop containing nucleotide triphosphate hydrolases"/>
    <property type="match status" value="1"/>
</dbReference>
<keyword evidence="3" id="KW-1185">Reference proteome</keyword>
<feature type="region of interest" description="Disordered" evidence="1">
    <location>
        <begin position="725"/>
        <end position="802"/>
    </location>
</feature>
<feature type="compositionally biased region" description="Low complexity" evidence="1">
    <location>
        <begin position="366"/>
        <end position="377"/>
    </location>
</feature>
<evidence type="ECO:0000313" key="3">
    <source>
        <dbReference type="Proteomes" id="UP000284403"/>
    </source>
</evidence>
<feature type="compositionally biased region" description="Pro residues" evidence="1">
    <location>
        <begin position="678"/>
        <end position="690"/>
    </location>
</feature>
<dbReference type="SUPFAM" id="SSF52540">
    <property type="entry name" value="P-loop containing nucleoside triphosphate hydrolases"/>
    <property type="match status" value="1"/>
</dbReference>
<name>A0A3R7PAJ5_9TRYP</name>
<feature type="region of interest" description="Disordered" evidence="1">
    <location>
        <begin position="360"/>
        <end position="379"/>
    </location>
</feature>
<accession>A0A3R7PAJ5</accession>
<dbReference type="PANTHER" id="PTHR33477">
    <property type="entry name" value="P-LOOP NTPASE DOMAIN-CONTAINING PROTEIN LPA1 HOMOLOG 1"/>
    <property type="match status" value="1"/>
</dbReference>
<dbReference type="OrthoDB" id="10263927at2759"/>
<dbReference type="EMBL" id="MKKU01000181">
    <property type="protein sequence ID" value="RNF20347.1"/>
    <property type="molecule type" value="Genomic_DNA"/>
</dbReference>
<dbReference type="Proteomes" id="UP000284403">
    <property type="component" value="Unassembled WGS sequence"/>
</dbReference>
<feature type="compositionally biased region" description="Acidic residues" evidence="1">
    <location>
        <begin position="779"/>
        <end position="788"/>
    </location>
</feature>
<evidence type="ECO:0008006" key="4">
    <source>
        <dbReference type="Google" id="ProtNLM"/>
    </source>
</evidence>
<gene>
    <name evidence="2" type="ORF">Tco025E_03803</name>
</gene>